<evidence type="ECO:0000313" key="3">
    <source>
        <dbReference type="Proteomes" id="UP000546324"/>
    </source>
</evidence>
<proteinExistence type="predicted"/>
<keyword evidence="1" id="KW-0472">Membrane</keyword>
<accession>A0A7X0FZ16</accession>
<reference evidence="2 3" key="1">
    <citation type="submission" date="2020-08" db="EMBL/GenBank/DDBJ databases">
        <title>Sequencing the genomes of 1000 actinobacteria strains.</title>
        <authorList>
            <person name="Klenk H.-P."/>
        </authorList>
    </citation>
    <scope>NUCLEOTIDE SEQUENCE [LARGE SCALE GENOMIC DNA]</scope>
    <source>
        <strain evidence="2 3">DSM 43675</strain>
    </source>
</reference>
<evidence type="ECO:0000313" key="2">
    <source>
        <dbReference type="EMBL" id="MBB6395486.1"/>
    </source>
</evidence>
<organism evidence="2 3">
    <name type="scientific">Actinomadura coerulea</name>
    <dbReference type="NCBI Taxonomy" id="46159"/>
    <lineage>
        <taxon>Bacteria</taxon>
        <taxon>Bacillati</taxon>
        <taxon>Actinomycetota</taxon>
        <taxon>Actinomycetes</taxon>
        <taxon>Streptosporangiales</taxon>
        <taxon>Thermomonosporaceae</taxon>
        <taxon>Actinomadura</taxon>
    </lineage>
</organism>
<evidence type="ECO:0000256" key="1">
    <source>
        <dbReference type="SAM" id="Phobius"/>
    </source>
</evidence>
<evidence type="ECO:0008006" key="4">
    <source>
        <dbReference type="Google" id="ProtNLM"/>
    </source>
</evidence>
<keyword evidence="1" id="KW-1133">Transmembrane helix</keyword>
<dbReference type="Proteomes" id="UP000546324">
    <property type="component" value="Unassembled WGS sequence"/>
</dbReference>
<protein>
    <recommendedName>
        <fullName evidence="4">DUF3592 domain-containing protein</fullName>
    </recommendedName>
</protein>
<dbReference type="AlphaFoldDB" id="A0A7X0FZ16"/>
<sequence>MGWHGYLALWCAVLGTFALVGYGLSLAGMTRAQRTVRLTGRIEQVREPRHGGSRKGGVSVVVSYRDPSSGQEVIVTNDGDRGEMITAAWPGREIGVHHPRGRPHAFRLTDRPEQGGRGLGWPNLALFLVYAGVVVVAAIDRGWPWALVGFCGPWAVFGAFHLPGNIRDTRRRRETPASMVAVPGRIIAVLKDVTTDEEGSTATTITPVVAFTTREGAAVTAHCPQELPDPSGAHGREVTVHYTPADPAVFTLDRAARQRSLKSDIAVNVVGLLAAASAAVAGAVML</sequence>
<feature type="transmembrane region" description="Helical" evidence="1">
    <location>
        <begin position="6"/>
        <end position="27"/>
    </location>
</feature>
<feature type="transmembrane region" description="Helical" evidence="1">
    <location>
        <begin position="265"/>
        <end position="285"/>
    </location>
</feature>
<gene>
    <name evidence="2" type="ORF">BKA00_002400</name>
</gene>
<keyword evidence="3" id="KW-1185">Reference proteome</keyword>
<feature type="transmembrane region" description="Helical" evidence="1">
    <location>
        <begin position="145"/>
        <end position="163"/>
    </location>
</feature>
<dbReference type="EMBL" id="JACHMQ010000001">
    <property type="protein sequence ID" value="MBB6395486.1"/>
    <property type="molecule type" value="Genomic_DNA"/>
</dbReference>
<feature type="transmembrane region" description="Helical" evidence="1">
    <location>
        <begin position="121"/>
        <end position="139"/>
    </location>
</feature>
<dbReference type="RefSeq" id="WP_185024981.1">
    <property type="nucleotide sequence ID" value="NZ_JACHMQ010000001.1"/>
</dbReference>
<name>A0A7X0FZ16_9ACTN</name>
<comment type="caution">
    <text evidence="2">The sequence shown here is derived from an EMBL/GenBank/DDBJ whole genome shotgun (WGS) entry which is preliminary data.</text>
</comment>
<keyword evidence="1" id="KW-0812">Transmembrane</keyword>